<keyword evidence="6" id="KW-1185">Reference proteome</keyword>
<dbReference type="GO" id="GO:0005524">
    <property type="term" value="F:ATP binding"/>
    <property type="evidence" value="ECO:0007669"/>
    <property type="project" value="UniProtKB-KW"/>
</dbReference>
<dbReference type="FunFam" id="3.40.50.300:FF:000398">
    <property type="entry name" value="Type IV pilus assembly ATPase PilB"/>
    <property type="match status" value="1"/>
</dbReference>
<dbReference type="PANTHER" id="PTHR30258">
    <property type="entry name" value="TYPE II SECRETION SYSTEM PROTEIN GSPE-RELATED"/>
    <property type="match status" value="1"/>
</dbReference>
<evidence type="ECO:0000313" key="5">
    <source>
        <dbReference type="EMBL" id="MBC2592719.1"/>
    </source>
</evidence>
<dbReference type="InterPro" id="IPR001482">
    <property type="entry name" value="T2SS/T4SS_dom"/>
</dbReference>
<dbReference type="InterPro" id="IPR027417">
    <property type="entry name" value="P-loop_NTPase"/>
</dbReference>
<reference evidence="5 6" key="1">
    <citation type="submission" date="2020-07" db="EMBL/GenBank/DDBJ databases">
        <authorList>
            <person name="Feng X."/>
        </authorList>
    </citation>
    <scope>NUCLEOTIDE SEQUENCE [LARGE SCALE GENOMIC DNA]</scope>
    <source>
        <strain evidence="5 6">JCM31066</strain>
    </source>
</reference>
<dbReference type="PANTHER" id="PTHR30258:SF2">
    <property type="entry name" value="COMG OPERON PROTEIN 1"/>
    <property type="match status" value="1"/>
</dbReference>
<evidence type="ECO:0000256" key="3">
    <source>
        <dbReference type="ARBA" id="ARBA00022840"/>
    </source>
</evidence>
<dbReference type="PROSITE" id="PS00662">
    <property type="entry name" value="T2SP_E"/>
    <property type="match status" value="1"/>
</dbReference>
<dbReference type="InterPro" id="IPR003593">
    <property type="entry name" value="AAA+_ATPase"/>
</dbReference>
<feature type="domain" description="Bacterial type II secretion system protein E" evidence="4">
    <location>
        <begin position="367"/>
        <end position="381"/>
    </location>
</feature>
<dbReference type="CDD" id="cd01129">
    <property type="entry name" value="PulE-GspE-like"/>
    <property type="match status" value="1"/>
</dbReference>
<dbReference type="Gene3D" id="3.30.450.90">
    <property type="match status" value="1"/>
</dbReference>
<evidence type="ECO:0000256" key="1">
    <source>
        <dbReference type="ARBA" id="ARBA00006611"/>
    </source>
</evidence>
<dbReference type="GO" id="GO:0005886">
    <property type="term" value="C:plasma membrane"/>
    <property type="evidence" value="ECO:0007669"/>
    <property type="project" value="TreeGrafter"/>
</dbReference>
<protein>
    <submittedName>
        <fullName evidence="5">Type II/IV secretion system protein</fullName>
    </submittedName>
</protein>
<dbReference type="SUPFAM" id="SSF160246">
    <property type="entry name" value="EspE N-terminal domain-like"/>
    <property type="match status" value="1"/>
</dbReference>
<keyword evidence="3" id="KW-0067">ATP-binding</keyword>
<comment type="caution">
    <text evidence="5">The sequence shown here is derived from an EMBL/GenBank/DDBJ whole genome shotgun (WGS) entry which is preliminary data.</text>
</comment>
<evidence type="ECO:0000313" key="6">
    <source>
        <dbReference type="Proteomes" id="UP000546464"/>
    </source>
</evidence>
<sequence>MRANFDEQILSRLSDEQQEAFREIPRQERIGFLSVAWNRPEAEILQELAERSGLEILEEIRLSDAPEDTLPLRLIHEYQCLPVQGGGAAGELNLVTVWPPDPVMDDWIVAACGRRPHWALGPAGKVNETITQVFGVGSGSLDSDELEGFSESVEEVQAEDEDAALIRFVNEVITKAIADRATDIHFEPQKESLHIRYRIDGELVPVRVPDNLVQFQRAIISRLKIMARLNISERRRPQDGRISFTVGKEDIDIRISSLPIMYGESVSLRLLSNKSQPVTIEDLGFLPRDIKKINQILTRPHGIVLATGPTGSGKSTSLSAFLRQIRDPRRRIITIEDPVEYEIEGVNQVQVHHEIGLTFASTLRSVLRQDPDVIMVGEIRDRETAEIAIRASLTGHLVLSTLHTNDAPGALTRLIDMEIEPFLIASSVELVIAQRLVRRLCPYCRKEADMELAHLGSCLVALHVDPSEVQNGHLLREPVGCDHCRKLGYRGRVGLFEILPVSEEVHEMIIQKASARDIRHKAEAQGMSTLQTSGWEQCKRGITSLDEVMRYADLIVEDEAPVESSDADDNPPPAV</sequence>
<evidence type="ECO:0000259" key="4">
    <source>
        <dbReference type="PROSITE" id="PS00662"/>
    </source>
</evidence>
<dbReference type="EMBL" id="JACHVB010000005">
    <property type="protein sequence ID" value="MBC2592719.1"/>
    <property type="molecule type" value="Genomic_DNA"/>
</dbReference>
<dbReference type="InterPro" id="IPR037257">
    <property type="entry name" value="T2SS_E_N_sf"/>
</dbReference>
<keyword evidence="2" id="KW-0547">Nucleotide-binding</keyword>
<dbReference type="GO" id="GO:0016887">
    <property type="term" value="F:ATP hydrolysis activity"/>
    <property type="evidence" value="ECO:0007669"/>
    <property type="project" value="TreeGrafter"/>
</dbReference>
<dbReference type="SMART" id="SM00382">
    <property type="entry name" value="AAA"/>
    <property type="match status" value="1"/>
</dbReference>
<dbReference type="RefSeq" id="WP_185673755.1">
    <property type="nucleotide sequence ID" value="NZ_JACHVB010000005.1"/>
</dbReference>
<dbReference type="SUPFAM" id="SSF52540">
    <property type="entry name" value="P-loop containing nucleoside triphosphate hydrolases"/>
    <property type="match status" value="1"/>
</dbReference>
<organism evidence="5 6">
    <name type="scientific">Ruficoccus amylovorans</name>
    <dbReference type="NCBI Taxonomy" id="1804625"/>
    <lineage>
        <taxon>Bacteria</taxon>
        <taxon>Pseudomonadati</taxon>
        <taxon>Verrucomicrobiota</taxon>
        <taxon>Opitutia</taxon>
        <taxon>Puniceicoccales</taxon>
        <taxon>Cerasicoccaceae</taxon>
        <taxon>Ruficoccus</taxon>
    </lineage>
</organism>
<dbReference type="Pfam" id="PF00437">
    <property type="entry name" value="T2SSE"/>
    <property type="match status" value="1"/>
</dbReference>
<name>A0A842H9D0_9BACT</name>
<dbReference type="Gene3D" id="3.40.50.300">
    <property type="entry name" value="P-loop containing nucleotide triphosphate hydrolases"/>
    <property type="match status" value="1"/>
</dbReference>
<gene>
    <name evidence="5" type="ORF">H5P28_00445</name>
</gene>
<evidence type="ECO:0000256" key="2">
    <source>
        <dbReference type="ARBA" id="ARBA00022741"/>
    </source>
</evidence>
<dbReference type="Proteomes" id="UP000546464">
    <property type="component" value="Unassembled WGS sequence"/>
</dbReference>
<dbReference type="AlphaFoldDB" id="A0A842H9D0"/>
<comment type="similarity">
    <text evidence="1">Belongs to the GSP E family.</text>
</comment>
<proteinExistence type="inferred from homology"/>
<accession>A0A842H9D0</accession>